<evidence type="ECO:0000256" key="2">
    <source>
        <dbReference type="ARBA" id="ARBA00022505"/>
    </source>
</evidence>
<dbReference type="PROSITE" id="PS00559">
    <property type="entry name" value="MOLYBDOPTERIN_EUK"/>
    <property type="match status" value="1"/>
</dbReference>
<evidence type="ECO:0000256" key="4">
    <source>
        <dbReference type="ARBA" id="ARBA00022723"/>
    </source>
</evidence>
<dbReference type="Pfam" id="PF00174">
    <property type="entry name" value="Oxidored_molyb"/>
    <property type="match status" value="1"/>
</dbReference>
<proteinExistence type="predicted"/>
<dbReference type="InterPro" id="IPR005066">
    <property type="entry name" value="MoCF_OxRdtse_dimer"/>
</dbReference>
<keyword evidence="3" id="KW-0349">Heme</keyword>
<evidence type="ECO:0000313" key="9">
    <source>
        <dbReference type="EMBL" id="UWZ33665.1"/>
    </source>
</evidence>
<dbReference type="InterPro" id="IPR008335">
    <property type="entry name" value="Mopterin_OxRdtase_euk"/>
</dbReference>
<reference evidence="9" key="1">
    <citation type="submission" date="2021-04" db="EMBL/GenBank/DDBJ databases">
        <title>Biosynthetic gene clusters of Dactylosporangioum roseum.</title>
        <authorList>
            <person name="Hartkoorn R.C."/>
            <person name="Beaudoing E."/>
            <person name="Hot D."/>
            <person name="Moureu S."/>
        </authorList>
    </citation>
    <scope>NUCLEOTIDE SEQUENCE</scope>
    <source>
        <strain evidence="9">NRRL B-16295</strain>
    </source>
</reference>
<evidence type="ECO:0000256" key="6">
    <source>
        <dbReference type="ARBA" id="ARBA00023004"/>
    </source>
</evidence>
<accession>A0ABY5YV99</accession>
<dbReference type="CDD" id="cd02110">
    <property type="entry name" value="SO_family_Moco_dimer"/>
    <property type="match status" value="1"/>
</dbReference>
<keyword evidence="10" id="KW-1185">Reference proteome</keyword>
<dbReference type="PRINTS" id="PR00407">
    <property type="entry name" value="EUMOPTERIN"/>
</dbReference>
<dbReference type="EMBL" id="CP073721">
    <property type="protein sequence ID" value="UWZ33665.1"/>
    <property type="molecule type" value="Genomic_DNA"/>
</dbReference>
<feature type="domain" description="Moybdenum cofactor oxidoreductase dimerisation" evidence="8">
    <location>
        <begin position="240"/>
        <end position="351"/>
    </location>
</feature>
<dbReference type="InterPro" id="IPR000572">
    <property type="entry name" value="OxRdtase_Mopterin-bd_dom"/>
</dbReference>
<feature type="domain" description="Oxidoreductase molybdopterin-binding" evidence="7">
    <location>
        <begin position="43"/>
        <end position="208"/>
    </location>
</feature>
<evidence type="ECO:0000259" key="8">
    <source>
        <dbReference type="Pfam" id="PF03404"/>
    </source>
</evidence>
<dbReference type="SUPFAM" id="SSF56524">
    <property type="entry name" value="Oxidoreductase molybdopterin-binding domain"/>
    <property type="match status" value="1"/>
</dbReference>
<organism evidence="9 10">
    <name type="scientific">Dactylosporangium roseum</name>
    <dbReference type="NCBI Taxonomy" id="47989"/>
    <lineage>
        <taxon>Bacteria</taxon>
        <taxon>Bacillati</taxon>
        <taxon>Actinomycetota</taxon>
        <taxon>Actinomycetes</taxon>
        <taxon>Micromonosporales</taxon>
        <taxon>Micromonosporaceae</taxon>
        <taxon>Dactylosporangium</taxon>
    </lineage>
</organism>
<dbReference type="Proteomes" id="UP001058271">
    <property type="component" value="Chromosome"/>
</dbReference>
<gene>
    <name evidence="9" type="ORF">Drose_20445</name>
</gene>
<evidence type="ECO:0000256" key="5">
    <source>
        <dbReference type="ARBA" id="ARBA00023002"/>
    </source>
</evidence>
<keyword evidence="4" id="KW-0479">Metal-binding</keyword>
<keyword evidence="5" id="KW-0560">Oxidoreductase</keyword>
<dbReference type="InterPro" id="IPR036374">
    <property type="entry name" value="OxRdtase_Mopterin-bd_sf"/>
</dbReference>
<dbReference type="PANTHER" id="PTHR19372:SF7">
    <property type="entry name" value="SULFITE OXIDASE, MITOCHONDRIAL"/>
    <property type="match status" value="1"/>
</dbReference>
<dbReference type="SUPFAM" id="SSF81296">
    <property type="entry name" value="E set domains"/>
    <property type="match status" value="1"/>
</dbReference>
<dbReference type="Gene3D" id="2.60.40.650">
    <property type="match status" value="1"/>
</dbReference>
<comment type="cofactor">
    <cofactor evidence="1">
        <name>Mo-molybdopterin</name>
        <dbReference type="ChEBI" id="CHEBI:71302"/>
    </cofactor>
</comment>
<dbReference type="InterPro" id="IPR022407">
    <property type="entry name" value="OxRdtase_Mopterin_BS"/>
</dbReference>
<protein>
    <submittedName>
        <fullName evidence="9">Sulfite oxidase</fullName>
    </submittedName>
</protein>
<dbReference type="Gene3D" id="3.90.420.10">
    <property type="entry name" value="Oxidoreductase, molybdopterin-binding domain"/>
    <property type="match status" value="1"/>
</dbReference>
<sequence length="363" mass="39017">MGLWGKRDDTVVHEERPFNAEPVPHALDRHDVTPVDTFFSRNHADVQRLDPDTFRLDVDGLVERPLRLSLDELRERFAARTVVATLQCAGNRRAELAAARDVPGQVPWGPCAISTAEWTGAPLADVLAAAGPRPQARHVAFLGAEAFGGSIPVAKATAREVLLAWGMNGAPLPPVHGGPLRVVVPGYIGARSVKWLRRVTARERPSDNRFQAGDYRLLPADADPAEAARGHGLSLGVAALNAAVLCPQEGRVLPAGPVRVSGYAAAGDGREVARVDVSVDGGRHWRQADLGEPAGPWAWRRWRLTVRLPPGPAEITARAWDDGAAVQPERVEHVWNPSGYMNTAWSTVRVTCVDNGDGRSGGG</sequence>
<dbReference type="Pfam" id="PF03404">
    <property type="entry name" value="Mo-co_dimer"/>
    <property type="match status" value="1"/>
</dbReference>
<dbReference type="RefSeq" id="WP_260722924.1">
    <property type="nucleotide sequence ID" value="NZ_BAAABS010000057.1"/>
</dbReference>
<name>A0ABY5YV99_9ACTN</name>
<dbReference type="PANTHER" id="PTHR19372">
    <property type="entry name" value="SULFITE REDUCTASE"/>
    <property type="match status" value="1"/>
</dbReference>
<evidence type="ECO:0000313" key="10">
    <source>
        <dbReference type="Proteomes" id="UP001058271"/>
    </source>
</evidence>
<keyword evidence="6" id="KW-0408">Iron</keyword>
<dbReference type="InterPro" id="IPR014756">
    <property type="entry name" value="Ig_E-set"/>
</dbReference>
<evidence type="ECO:0000256" key="1">
    <source>
        <dbReference type="ARBA" id="ARBA00001924"/>
    </source>
</evidence>
<evidence type="ECO:0000256" key="3">
    <source>
        <dbReference type="ARBA" id="ARBA00022617"/>
    </source>
</evidence>
<keyword evidence="2" id="KW-0500">Molybdenum</keyword>
<evidence type="ECO:0000259" key="7">
    <source>
        <dbReference type="Pfam" id="PF00174"/>
    </source>
</evidence>